<keyword evidence="5" id="KW-1185">Reference proteome</keyword>
<evidence type="ECO:0000259" key="3">
    <source>
        <dbReference type="PROSITE" id="PS51755"/>
    </source>
</evidence>
<feature type="domain" description="OmpR/PhoB-type" evidence="3">
    <location>
        <begin position="1"/>
        <end position="78"/>
    </location>
</feature>
<dbReference type="Pfam" id="PF00486">
    <property type="entry name" value="Trans_reg_C"/>
    <property type="match status" value="1"/>
</dbReference>
<evidence type="ECO:0000313" key="4">
    <source>
        <dbReference type="EMBL" id="WSE32133.1"/>
    </source>
</evidence>
<protein>
    <submittedName>
        <fullName evidence="4">Helix-turn-helix domain-containing protein</fullName>
    </submittedName>
</protein>
<evidence type="ECO:0000256" key="1">
    <source>
        <dbReference type="ARBA" id="ARBA00023125"/>
    </source>
</evidence>
<dbReference type="PROSITE" id="PS51755">
    <property type="entry name" value="OMPR_PHOB"/>
    <property type="match status" value="1"/>
</dbReference>
<evidence type="ECO:0000256" key="2">
    <source>
        <dbReference type="PROSITE-ProRule" id="PRU01091"/>
    </source>
</evidence>
<dbReference type="SUPFAM" id="SSF46894">
    <property type="entry name" value="C-terminal effector domain of the bipartite response regulators"/>
    <property type="match status" value="1"/>
</dbReference>
<keyword evidence="1 2" id="KW-0238">DNA-binding</keyword>
<dbReference type="InterPro" id="IPR001867">
    <property type="entry name" value="OmpR/PhoB-type_DNA-bd"/>
</dbReference>
<dbReference type="CDD" id="cd00383">
    <property type="entry name" value="trans_reg_C"/>
    <property type="match status" value="1"/>
</dbReference>
<dbReference type="InterPro" id="IPR016032">
    <property type="entry name" value="Sig_transdc_resp-reg_C-effctor"/>
</dbReference>
<reference evidence="4 5" key="1">
    <citation type="journal article" date="2015" name="Int. J. Syst. Evol. Microbiol.">
        <title>Amycolatopsis rhabdoformis sp. nov., an actinomycete isolated from a tropical forest soil.</title>
        <authorList>
            <person name="Souza W.R."/>
            <person name="Silva R.E."/>
            <person name="Goodfellow M."/>
            <person name="Busarakam K."/>
            <person name="Figueiro F.S."/>
            <person name="Ferreira D."/>
            <person name="Rodrigues-Filho E."/>
            <person name="Moraes L.A.B."/>
            <person name="Zucchi T.D."/>
        </authorList>
    </citation>
    <scope>NUCLEOTIDE SEQUENCE [LARGE SCALE GENOMIC DNA]</scope>
    <source>
        <strain evidence="4 5">NCIMB 14900</strain>
    </source>
</reference>
<gene>
    <name evidence="4" type="ORF">VSH64_08430</name>
</gene>
<dbReference type="EMBL" id="CP142149">
    <property type="protein sequence ID" value="WSE32133.1"/>
    <property type="molecule type" value="Genomic_DNA"/>
</dbReference>
<dbReference type="Gene3D" id="1.10.10.10">
    <property type="entry name" value="Winged helix-like DNA-binding domain superfamily/Winged helix DNA-binding domain"/>
    <property type="match status" value="1"/>
</dbReference>
<proteinExistence type="predicted"/>
<organism evidence="4 5">
    <name type="scientific">Amycolatopsis rhabdoformis</name>
    <dbReference type="NCBI Taxonomy" id="1448059"/>
    <lineage>
        <taxon>Bacteria</taxon>
        <taxon>Bacillati</taxon>
        <taxon>Actinomycetota</taxon>
        <taxon>Actinomycetes</taxon>
        <taxon>Pseudonocardiales</taxon>
        <taxon>Pseudonocardiaceae</taxon>
        <taxon>Amycolatopsis</taxon>
    </lineage>
</organism>
<dbReference type="Proteomes" id="UP001330812">
    <property type="component" value="Chromosome"/>
</dbReference>
<sequence length="79" mass="8441">MSLRAKEFELVLRLAQDAGTAVSREALMADVGDARGSEPTKTLDVHVAAVRRKLAEAGGDGPMPVIVTLRVAGYRFETT</sequence>
<name>A0ABZ1IEM6_9PSEU</name>
<feature type="DNA-binding region" description="OmpR/PhoB-type" evidence="2">
    <location>
        <begin position="1"/>
        <end position="78"/>
    </location>
</feature>
<accession>A0ABZ1IEM6</accession>
<dbReference type="InterPro" id="IPR036388">
    <property type="entry name" value="WH-like_DNA-bd_sf"/>
</dbReference>
<dbReference type="RefSeq" id="WP_326834941.1">
    <property type="nucleotide sequence ID" value="NZ_CP142149.1"/>
</dbReference>
<dbReference type="SMART" id="SM00862">
    <property type="entry name" value="Trans_reg_C"/>
    <property type="match status" value="1"/>
</dbReference>
<evidence type="ECO:0000313" key="5">
    <source>
        <dbReference type="Proteomes" id="UP001330812"/>
    </source>
</evidence>